<keyword evidence="2" id="KW-1185">Reference proteome</keyword>
<dbReference type="Pfam" id="PF02287">
    <property type="entry name" value="Dehydratase_SU"/>
    <property type="match status" value="1"/>
</dbReference>
<reference evidence="2" key="1">
    <citation type="submission" date="2018-11" db="EMBL/GenBank/DDBJ databases">
        <title>Rhizobium chutanense sp. nov., isolated from root nodules of Phaseolus vulgaris in China.</title>
        <authorList>
            <person name="Huo Y."/>
        </authorList>
    </citation>
    <scope>NUCLEOTIDE SEQUENCE [LARGE SCALE GENOMIC DNA]</scope>
    <source>
        <strain evidence="2">CCBAU 65647</strain>
    </source>
</reference>
<dbReference type="InterPro" id="IPR003207">
    <property type="entry name" value="Ppandiol/glycerol_DeHydtase_su"/>
</dbReference>
<comment type="caution">
    <text evidence="1">The sequence shown here is derived from an EMBL/GenBank/DDBJ whole genome shotgun (WGS) entry which is preliminary data.</text>
</comment>
<dbReference type="SUPFAM" id="SSF47148">
    <property type="entry name" value="Diol dehydratase, gamma subunit"/>
    <property type="match status" value="1"/>
</dbReference>
<dbReference type="Gene3D" id="1.10.1510.20">
    <property type="entry name" value="Propanediol/glycerol dehydratase, small subunit"/>
    <property type="match status" value="1"/>
</dbReference>
<dbReference type="InterPro" id="IPR036091">
    <property type="entry name" value="Prodiol/glycerol_DeHase__sf_su"/>
</dbReference>
<proteinExistence type="predicted"/>
<protein>
    <submittedName>
        <fullName evidence="1">Glycerol dehydratase</fullName>
    </submittedName>
</protein>
<dbReference type="RefSeq" id="WP_126924729.1">
    <property type="nucleotide sequence ID" value="NZ_ML133699.1"/>
</dbReference>
<dbReference type="AlphaFoldDB" id="A0A432PCA3"/>
<accession>A0A432PCA3</accession>
<organism evidence="1 2">
    <name type="scientific">Rhizobium vallis</name>
    <dbReference type="NCBI Taxonomy" id="634290"/>
    <lineage>
        <taxon>Bacteria</taxon>
        <taxon>Pseudomonadati</taxon>
        <taxon>Pseudomonadota</taxon>
        <taxon>Alphaproteobacteria</taxon>
        <taxon>Hyphomicrobiales</taxon>
        <taxon>Rhizobiaceae</taxon>
        <taxon>Rhizobium/Agrobacterium group</taxon>
        <taxon>Rhizobium</taxon>
    </lineage>
</organism>
<dbReference type="OrthoDB" id="3732589at2"/>
<dbReference type="EMBL" id="RJTH01000015">
    <property type="protein sequence ID" value="RUM20508.1"/>
    <property type="molecule type" value="Genomic_DNA"/>
</dbReference>
<evidence type="ECO:0000313" key="1">
    <source>
        <dbReference type="EMBL" id="RUM20508.1"/>
    </source>
</evidence>
<dbReference type="Proteomes" id="UP000278823">
    <property type="component" value="Unassembled WGS sequence"/>
</dbReference>
<gene>
    <name evidence="1" type="ORF">EFQ99_29755</name>
</gene>
<sequence>MSSDARNLYPLSEKAPHLVRSKTGLRLEDFTVDAVLEGRVGAQDLAISPAVLRLQADIARATGRDRLAENFERAAELVAVPQETLLNTYELLRPGRARSAEELRAQAALMRRDYGATRIAAMIEEAADVCERRGLFTKRF</sequence>
<name>A0A432PCA3_9HYPH</name>
<evidence type="ECO:0000313" key="2">
    <source>
        <dbReference type="Proteomes" id="UP000278823"/>
    </source>
</evidence>